<comment type="similarity">
    <text evidence="1">Belongs to the AfsR/DnrI/RedD regulatory family.</text>
</comment>
<comment type="caution">
    <text evidence="7">The sequence shown here is derived from an EMBL/GenBank/DDBJ whole genome shotgun (WGS) entry which is preliminary data.</text>
</comment>
<dbReference type="RefSeq" id="WP_377510287.1">
    <property type="nucleotide sequence ID" value="NZ_JBHSQS010000006.1"/>
</dbReference>
<dbReference type="PANTHER" id="PTHR35807:SF1">
    <property type="entry name" value="TRANSCRIPTIONAL REGULATOR REDD"/>
    <property type="match status" value="1"/>
</dbReference>
<keyword evidence="2" id="KW-0805">Transcription regulation</keyword>
<dbReference type="Gene3D" id="1.10.10.10">
    <property type="entry name" value="Winged helix-like DNA-binding domain superfamily/Winged helix DNA-binding domain"/>
    <property type="match status" value="1"/>
</dbReference>
<dbReference type="EMBL" id="JBHSQS010000006">
    <property type="protein sequence ID" value="MFC5924161.1"/>
    <property type="molecule type" value="Genomic_DNA"/>
</dbReference>
<dbReference type="SMART" id="SM01043">
    <property type="entry name" value="BTAD"/>
    <property type="match status" value="1"/>
</dbReference>
<proteinExistence type="inferred from homology"/>
<dbReference type="Pfam" id="PF03704">
    <property type="entry name" value="BTAD"/>
    <property type="match status" value="1"/>
</dbReference>
<keyword evidence="3 5" id="KW-0238">DNA-binding</keyword>
<evidence type="ECO:0000256" key="1">
    <source>
        <dbReference type="ARBA" id="ARBA00005820"/>
    </source>
</evidence>
<dbReference type="InterPro" id="IPR016032">
    <property type="entry name" value="Sig_transdc_resp-reg_C-effctor"/>
</dbReference>
<evidence type="ECO:0000256" key="5">
    <source>
        <dbReference type="PROSITE-ProRule" id="PRU01091"/>
    </source>
</evidence>
<evidence type="ECO:0000256" key="3">
    <source>
        <dbReference type="ARBA" id="ARBA00023125"/>
    </source>
</evidence>
<keyword evidence="4" id="KW-0804">Transcription</keyword>
<dbReference type="InterPro" id="IPR001867">
    <property type="entry name" value="OmpR/PhoB-type_DNA-bd"/>
</dbReference>
<dbReference type="PANTHER" id="PTHR35807">
    <property type="entry name" value="TRANSCRIPTIONAL REGULATOR REDD-RELATED"/>
    <property type="match status" value="1"/>
</dbReference>
<accession>A0ABW1H727</accession>
<gene>
    <name evidence="7" type="ORF">ACFQGL_12485</name>
</gene>
<protein>
    <submittedName>
        <fullName evidence="7">BTAD domain-containing putative transcriptional regulator</fullName>
    </submittedName>
</protein>
<dbReference type="InterPro" id="IPR036388">
    <property type="entry name" value="WH-like_DNA-bd_sf"/>
</dbReference>
<organism evidence="7 8">
    <name type="scientific">Micromonospora vulcania</name>
    <dbReference type="NCBI Taxonomy" id="1441873"/>
    <lineage>
        <taxon>Bacteria</taxon>
        <taxon>Bacillati</taxon>
        <taxon>Actinomycetota</taxon>
        <taxon>Actinomycetes</taxon>
        <taxon>Micromonosporales</taxon>
        <taxon>Micromonosporaceae</taxon>
        <taxon>Micromonospora</taxon>
    </lineage>
</organism>
<dbReference type="SUPFAM" id="SSF48452">
    <property type="entry name" value="TPR-like"/>
    <property type="match status" value="1"/>
</dbReference>
<dbReference type="PROSITE" id="PS51755">
    <property type="entry name" value="OMPR_PHOB"/>
    <property type="match status" value="1"/>
</dbReference>
<evidence type="ECO:0000313" key="8">
    <source>
        <dbReference type="Proteomes" id="UP001596226"/>
    </source>
</evidence>
<dbReference type="Proteomes" id="UP001596226">
    <property type="component" value="Unassembled WGS sequence"/>
</dbReference>
<feature type="domain" description="OmpR/PhoB-type" evidence="6">
    <location>
        <begin position="22"/>
        <end position="122"/>
    </location>
</feature>
<dbReference type="SMART" id="SM00862">
    <property type="entry name" value="Trans_reg_C"/>
    <property type="match status" value="1"/>
</dbReference>
<reference evidence="8" key="1">
    <citation type="journal article" date="2019" name="Int. J. Syst. Evol. Microbiol.">
        <title>The Global Catalogue of Microorganisms (GCM) 10K type strain sequencing project: providing services to taxonomists for standard genome sequencing and annotation.</title>
        <authorList>
            <consortium name="The Broad Institute Genomics Platform"/>
            <consortium name="The Broad Institute Genome Sequencing Center for Infectious Disease"/>
            <person name="Wu L."/>
            <person name="Ma J."/>
        </authorList>
    </citation>
    <scope>NUCLEOTIDE SEQUENCE [LARGE SCALE GENOMIC DNA]</scope>
    <source>
        <strain evidence="8">CGMCC 4.7144</strain>
    </source>
</reference>
<evidence type="ECO:0000256" key="2">
    <source>
        <dbReference type="ARBA" id="ARBA00023015"/>
    </source>
</evidence>
<dbReference type="Gene3D" id="1.25.40.10">
    <property type="entry name" value="Tetratricopeptide repeat domain"/>
    <property type="match status" value="1"/>
</dbReference>
<dbReference type="Pfam" id="PF00486">
    <property type="entry name" value="Trans_reg_C"/>
    <property type="match status" value="1"/>
</dbReference>
<dbReference type="InterPro" id="IPR011990">
    <property type="entry name" value="TPR-like_helical_dom_sf"/>
</dbReference>
<dbReference type="SUPFAM" id="SSF46894">
    <property type="entry name" value="C-terminal effector domain of the bipartite response regulators"/>
    <property type="match status" value="1"/>
</dbReference>
<evidence type="ECO:0000259" key="6">
    <source>
        <dbReference type="PROSITE" id="PS51755"/>
    </source>
</evidence>
<evidence type="ECO:0000313" key="7">
    <source>
        <dbReference type="EMBL" id="MFC5924161.1"/>
    </source>
</evidence>
<feature type="DNA-binding region" description="OmpR/PhoB-type" evidence="5">
    <location>
        <begin position="22"/>
        <end position="122"/>
    </location>
</feature>
<dbReference type="CDD" id="cd15831">
    <property type="entry name" value="BTAD"/>
    <property type="match status" value="1"/>
</dbReference>
<name>A0ABW1H727_9ACTN</name>
<dbReference type="InterPro" id="IPR051677">
    <property type="entry name" value="AfsR-DnrI-RedD_regulator"/>
</dbReference>
<dbReference type="InterPro" id="IPR005158">
    <property type="entry name" value="BTAD"/>
</dbReference>
<sequence length="290" mass="32114">MPPSNGIDALNWTLRANGYASDDSPDDGPPMRYRILGPVEVYHDGRWTSLRQAKCRALLAALLANPNQVVPADDLRRQLWSESPPRTAGKLLQHYVYQVRRSLGDAEGQHLATRPPGYQLIVGREELDADRFADLTAAGHRALAAGAPEAAADHLRRALALWRGPALGDIEDVPAADAEATRLEEVRLLAMEAWIEAELACDHHTWLVPPMEALVVAHPLRERLRVQLMLALYRSGRQTDALALFHDLRRTLRDELGLNAGVEAQEMYQAILRGDPDLLRPETPPVGNLA</sequence>
<evidence type="ECO:0000256" key="4">
    <source>
        <dbReference type="ARBA" id="ARBA00023163"/>
    </source>
</evidence>
<keyword evidence="8" id="KW-1185">Reference proteome</keyword>